<accession>V5WMT5</accession>
<dbReference type="KEGG" id="slr:L21SP2_3161"/>
<dbReference type="EMBL" id="CP006939">
    <property type="protein sequence ID" value="AHC16501.1"/>
    <property type="molecule type" value="Genomic_DNA"/>
</dbReference>
<dbReference type="AlphaFoldDB" id="V5WMT5"/>
<protein>
    <submittedName>
        <fullName evidence="1">Uncharacterized protein</fullName>
    </submittedName>
</protein>
<name>V5WMT5_9SPIO</name>
<evidence type="ECO:0000313" key="2">
    <source>
        <dbReference type="Proteomes" id="UP000018680"/>
    </source>
</evidence>
<organism evidence="1 2">
    <name type="scientific">Salinispira pacifica</name>
    <dbReference type="NCBI Taxonomy" id="1307761"/>
    <lineage>
        <taxon>Bacteria</taxon>
        <taxon>Pseudomonadati</taxon>
        <taxon>Spirochaetota</taxon>
        <taxon>Spirochaetia</taxon>
        <taxon>Spirochaetales</taxon>
        <taxon>Spirochaetaceae</taxon>
        <taxon>Salinispira</taxon>
    </lineage>
</organism>
<dbReference type="STRING" id="1307761.L21SP2_3161"/>
<proteinExistence type="predicted"/>
<reference evidence="1 2" key="1">
    <citation type="journal article" date="2015" name="Stand. Genomic Sci.">
        <title>Complete genome sequence and description of Salinispira pacifica gen. nov., sp. nov., a novel spirochaete isolated form a hypersaline microbial mat.</title>
        <authorList>
            <person name="Ben Hania W."/>
            <person name="Joseph M."/>
            <person name="Schumann P."/>
            <person name="Bunk B."/>
            <person name="Fiebig A."/>
            <person name="Sproer C."/>
            <person name="Klenk H.P."/>
            <person name="Fardeau M.L."/>
            <person name="Spring S."/>
        </authorList>
    </citation>
    <scope>NUCLEOTIDE SEQUENCE [LARGE SCALE GENOMIC DNA]</scope>
    <source>
        <strain evidence="1 2">L21-RPul-D2</strain>
    </source>
</reference>
<dbReference type="HOGENOM" id="CLU_2828738_0_0_12"/>
<dbReference type="Proteomes" id="UP000018680">
    <property type="component" value="Chromosome"/>
</dbReference>
<keyword evidence="2" id="KW-1185">Reference proteome</keyword>
<evidence type="ECO:0000313" key="1">
    <source>
        <dbReference type="EMBL" id="AHC16501.1"/>
    </source>
</evidence>
<sequence length="66" mass="7755">MQGCAAVNKRWGWNRTGQIPDRSYLFQGKPGCRFLKSREVMNPEYIDDEDKQMLEAFDYVDEADAY</sequence>
<gene>
    <name evidence="1" type="ORF">L21SP2_3161</name>
</gene>